<dbReference type="PANTHER" id="PTHR21301">
    <property type="entry name" value="REVERSE TRANSCRIPTASE"/>
    <property type="match status" value="1"/>
</dbReference>
<dbReference type="AlphaFoldDB" id="A0A815HBB5"/>
<evidence type="ECO:0000259" key="1">
    <source>
        <dbReference type="PROSITE" id="PS50878"/>
    </source>
</evidence>
<proteinExistence type="predicted"/>
<sequence>MISFDVDSLYTNVPVNEAINITLDMLYKRSSPPPIPFNRSQLKQLLELAVCNIPFRFLQKTYIQCDGVAMGSPLGPILADIFITNLETKLNKFSTNKCDDI</sequence>
<dbReference type="EMBL" id="CAJNOW010002405">
    <property type="protein sequence ID" value="CAF1350050.1"/>
    <property type="molecule type" value="Genomic_DNA"/>
</dbReference>
<evidence type="ECO:0000313" key="2">
    <source>
        <dbReference type="EMBL" id="CAF1350050.1"/>
    </source>
</evidence>
<dbReference type="Proteomes" id="UP000676336">
    <property type="component" value="Unassembled WGS sequence"/>
</dbReference>
<organism evidence="2 6">
    <name type="scientific">Rotaria magnacalcarata</name>
    <dbReference type="NCBI Taxonomy" id="392030"/>
    <lineage>
        <taxon>Eukaryota</taxon>
        <taxon>Metazoa</taxon>
        <taxon>Spiralia</taxon>
        <taxon>Gnathifera</taxon>
        <taxon>Rotifera</taxon>
        <taxon>Eurotatoria</taxon>
        <taxon>Bdelloidea</taxon>
        <taxon>Philodinida</taxon>
        <taxon>Philodinidae</taxon>
        <taxon>Rotaria</taxon>
    </lineage>
</organism>
<protein>
    <recommendedName>
        <fullName evidence="1">Reverse transcriptase domain-containing protein</fullName>
    </recommendedName>
</protein>
<accession>A0A815HBB5</accession>
<dbReference type="Proteomes" id="UP000663834">
    <property type="component" value="Unassembled WGS sequence"/>
</dbReference>
<name>A0A815HBB5_9BILA</name>
<dbReference type="Proteomes" id="UP000663824">
    <property type="component" value="Unassembled WGS sequence"/>
</dbReference>
<gene>
    <name evidence="4" type="ORF">GIL414_LOCUS14874</name>
    <name evidence="2" type="ORF">KQP761_LOCUS7189</name>
    <name evidence="3" type="ORF">MBJ925_LOCUS36721</name>
    <name evidence="5" type="ORF">SMN809_LOCUS15329</name>
</gene>
<dbReference type="InterPro" id="IPR000477">
    <property type="entry name" value="RT_dom"/>
</dbReference>
<dbReference type="EMBL" id="CAJOBI010006560">
    <property type="protein sequence ID" value="CAF4063483.1"/>
    <property type="molecule type" value="Genomic_DNA"/>
</dbReference>
<evidence type="ECO:0000313" key="5">
    <source>
        <dbReference type="EMBL" id="CAF4063483.1"/>
    </source>
</evidence>
<dbReference type="PANTHER" id="PTHR21301:SF10">
    <property type="entry name" value="REVERSE TRANSCRIPTASE DOMAIN-CONTAINING PROTEIN"/>
    <property type="match status" value="1"/>
</dbReference>
<comment type="caution">
    <text evidence="2">The sequence shown here is derived from an EMBL/GenBank/DDBJ whole genome shotgun (WGS) entry which is preliminary data.</text>
</comment>
<evidence type="ECO:0000313" key="6">
    <source>
        <dbReference type="Proteomes" id="UP000663834"/>
    </source>
</evidence>
<dbReference type="EMBL" id="CAJOBJ010006395">
    <property type="protein sequence ID" value="CAF4059259.1"/>
    <property type="molecule type" value="Genomic_DNA"/>
</dbReference>
<dbReference type="EMBL" id="CAJNRE010020322">
    <property type="protein sequence ID" value="CAF2227777.1"/>
    <property type="molecule type" value="Genomic_DNA"/>
</dbReference>
<reference evidence="2" key="1">
    <citation type="submission" date="2021-02" db="EMBL/GenBank/DDBJ databases">
        <authorList>
            <person name="Nowell W R."/>
        </authorList>
    </citation>
    <scope>NUCLEOTIDE SEQUENCE</scope>
</reference>
<dbReference type="OrthoDB" id="10047121at2759"/>
<dbReference type="Proteomes" id="UP000681720">
    <property type="component" value="Unassembled WGS sequence"/>
</dbReference>
<dbReference type="PROSITE" id="PS50878">
    <property type="entry name" value="RT_POL"/>
    <property type="match status" value="1"/>
</dbReference>
<evidence type="ECO:0000313" key="3">
    <source>
        <dbReference type="EMBL" id="CAF2227777.1"/>
    </source>
</evidence>
<feature type="domain" description="Reverse transcriptase" evidence="1">
    <location>
        <begin position="1"/>
        <end position="101"/>
    </location>
</feature>
<evidence type="ECO:0000313" key="4">
    <source>
        <dbReference type="EMBL" id="CAF4059259.1"/>
    </source>
</evidence>